<dbReference type="SUPFAM" id="SSF51182">
    <property type="entry name" value="RmlC-like cupins"/>
    <property type="match status" value="1"/>
</dbReference>
<name>A0A4R7D8P0_9SPHI</name>
<dbReference type="SMART" id="SM00342">
    <property type="entry name" value="HTH_ARAC"/>
    <property type="match status" value="1"/>
</dbReference>
<reference evidence="5 6" key="1">
    <citation type="submission" date="2019-03" db="EMBL/GenBank/DDBJ databases">
        <title>Genomic Encyclopedia of Type Strains, Phase III (KMG-III): the genomes of soil and plant-associated and newly described type strains.</title>
        <authorList>
            <person name="Whitman W."/>
        </authorList>
    </citation>
    <scope>NUCLEOTIDE SEQUENCE [LARGE SCALE GENOMIC DNA]</scope>
    <source>
        <strain evidence="5 6">CGMCC 1.12801</strain>
    </source>
</reference>
<dbReference type="InterPro" id="IPR018060">
    <property type="entry name" value="HTH_AraC"/>
</dbReference>
<evidence type="ECO:0000256" key="1">
    <source>
        <dbReference type="ARBA" id="ARBA00023015"/>
    </source>
</evidence>
<accession>A0A4R7D8P0</accession>
<keyword evidence="6" id="KW-1185">Reference proteome</keyword>
<dbReference type="AlphaFoldDB" id="A0A4R7D8P0"/>
<dbReference type="EMBL" id="SNZV01000001">
    <property type="protein sequence ID" value="TDS17380.1"/>
    <property type="molecule type" value="Genomic_DNA"/>
</dbReference>
<keyword evidence="2" id="KW-0238">DNA-binding</keyword>
<protein>
    <submittedName>
        <fullName evidence="5">AraC family transcriptional regulator</fullName>
    </submittedName>
</protein>
<sequence length="307" mass="35451">MGAHLFLQHVFSMIKSLDYRKPIEFTVPAHGDGAFYVMEDVGQDFYGYYHRHREFQITYIVEGDGSFMLGNLLRPCSANQIFLIKPNDPHLFYKDESKDENAKIHVVHLFFSLEKLAPFFDMAELQSIRSLFYNIPSSKLLPAEQALAVKALFLRLDREGGVEKLTCVLEIFDYLRQQENQLISLYSGLHKVDFHDADGLRINTVVKYAIEHYKKNISIEEVSSLVHMTPTAFCKFFKKRTKKTFVSFLNEIRIEKACQLLVNKRVESIAEAAYQCGFNTAVHFNRVFRTVMHVSPTTFLAQRAVGK</sequence>
<proteinExistence type="predicted"/>
<keyword evidence="1" id="KW-0805">Transcription regulation</keyword>
<dbReference type="GO" id="GO:0003700">
    <property type="term" value="F:DNA-binding transcription factor activity"/>
    <property type="evidence" value="ECO:0007669"/>
    <property type="project" value="InterPro"/>
</dbReference>
<dbReference type="Pfam" id="PF02311">
    <property type="entry name" value="AraC_binding"/>
    <property type="match status" value="1"/>
</dbReference>
<dbReference type="Pfam" id="PF12833">
    <property type="entry name" value="HTH_18"/>
    <property type="match status" value="1"/>
</dbReference>
<evidence type="ECO:0000259" key="4">
    <source>
        <dbReference type="PROSITE" id="PS01124"/>
    </source>
</evidence>
<dbReference type="SUPFAM" id="SSF46689">
    <property type="entry name" value="Homeodomain-like"/>
    <property type="match status" value="2"/>
</dbReference>
<keyword evidence="3" id="KW-0804">Transcription</keyword>
<evidence type="ECO:0000256" key="2">
    <source>
        <dbReference type="ARBA" id="ARBA00023125"/>
    </source>
</evidence>
<dbReference type="Gene3D" id="2.60.120.10">
    <property type="entry name" value="Jelly Rolls"/>
    <property type="match status" value="1"/>
</dbReference>
<dbReference type="PANTHER" id="PTHR43280:SF2">
    <property type="entry name" value="HTH-TYPE TRANSCRIPTIONAL REGULATOR EXSA"/>
    <property type="match status" value="1"/>
</dbReference>
<evidence type="ECO:0000256" key="3">
    <source>
        <dbReference type="ARBA" id="ARBA00023163"/>
    </source>
</evidence>
<dbReference type="PROSITE" id="PS01124">
    <property type="entry name" value="HTH_ARAC_FAMILY_2"/>
    <property type="match status" value="1"/>
</dbReference>
<dbReference type="GO" id="GO:0043565">
    <property type="term" value="F:sequence-specific DNA binding"/>
    <property type="evidence" value="ECO:0007669"/>
    <property type="project" value="InterPro"/>
</dbReference>
<organism evidence="5 6">
    <name type="scientific">Sphingobacterium paludis</name>
    <dbReference type="NCBI Taxonomy" id="1476465"/>
    <lineage>
        <taxon>Bacteria</taxon>
        <taxon>Pseudomonadati</taxon>
        <taxon>Bacteroidota</taxon>
        <taxon>Sphingobacteriia</taxon>
        <taxon>Sphingobacteriales</taxon>
        <taxon>Sphingobacteriaceae</taxon>
        <taxon>Sphingobacterium</taxon>
    </lineage>
</organism>
<comment type="caution">
    <text evidence="5">The sequence shown here is derived from an EMBL/GenBank/DDBJ whole genome shotgun (WGS) entry which is preliminary data.</text>
</comment>
<dbReference type="Proteomes" id="UP000294752">
    <property type="component" value="Unassembled WGS sequence"/>
</dbReference>
<evidence type="ECO:0000313" key="5">
    <source>
        <dbReference type="EMBL" id="TDS17380.1"/>
    </source>
</evidence>
<feature type="domain" description="HTH araC/xylS-type" evidence="4">
    <location>
        <begin position="203"/>
        <end position="302"/>
    </location>
</feature>
<dbReference type="InterPro" id="IPR009057">
    <property type="entry name" value="Homeodomain-like_sf"/>
</dbReference>
<gene>
    <name evidence="5" type="ORF">B0I21_101245</name>
</gene>
<dbReference type="Gene3D" id="1.10.10.60">
    <property type="entry name" value="Homeodomain-like"/>
    <property type="match status" value="2"/>
</dbReference>
<dbReference type="PANTHER" id="PTHR43280">
    <property type="entry name" value="ARAC-FAMILY TRANSCRIPTIONAL REGULATOR"/>
    <property type="match status" value="1"/>
</dbReference>
<dbReference type="InterPro" id="IPR003313">
    <property type="entry name" value="AraC-bd"/>
</dbReference>
<evidence type="ECO:0000313" key="6">
    <source>
        <dbReference type="Proteomes" id="UP000294752"/>
    </source>
</evidence>
<dbReference type="InterPro" id="IPR011051">
    <property type="entry name" value="RmlC_Cupin_sf"/>
</dbReference>
<dbReference type="InterPro" id="IPR014710">
    <property type="entry name" value="RmlC-like_jellyroll"/>
</dbReference>